<keyword evidence="1 7" id="KW-0328">Glycosyltransferase</keyword>
<comment type="function">
    <text evidence="7">Catalyzes the base-exchange of a guanine (G) residue with the queuine precursor 7-aminomethyl-7-deazaguanine (PreQ1) at position 34 (anticodon wobble position) in tRNAs with GU(N) anticodons (tRNA-Asp, -Asn, -His and -Tyr). Catalysis occurs through a double-displacement mechanism. The nucleophile active site attacks the C1' of nucleotide 34 to detach the guanine base from the RNA, forming a covalent enzyme-RNA intermediate. The proton acceptor active site deprotonates the incoming PreQ1, allowing a nucleophilic attack on the C1' of the ribose to form the product. After dissociation, two additional enzymatic reactions on the tRNA convert PreQ1 to queuine (Q), resulting in the hypermodified nucleoside queuosine (7-(((4,5-cis-dihydroxy-2-cyclopenten-1-yl)amino)methyl)-7-deazaguanosine).</text>
</comment>
<keyword evidence="4 7" id="KW-0671">Queuosine biosynthesis</keyword>
<dbReference type="GO" id="GO:0008479">
    <property type="term" value="F:tRNA-guanosine(34) queuine transglycosylase activity"/>
    <property type="evidence" value="ECO:0007669"/>
    <property type="project" value="UniProtKB-UniRule"/>
</dbReference>
<dbReference type="Proteomes" id="UP000190105">
    <property type="component" value="Unassembled WGS sequence"/>
</dbReference>
<comment type="pathway">
    <text evidence="7">tRNA modification; tRNA-queuosine biosynthesis.</text>
</comment>
<dbReference type="UniPathway" id="UPA00392"/>
<feature type="region of interest" description="RNA binding" evidence="7">
    <location>
        <begin position="249"/>
        <end position="255"/>
    </location>
</feature>
<feature type="binding site" evidence="7">
    <location>
        <position position="308"/>
    </location>
    <ligand>
        <name>Zn(2+)</name>
        <dbReference type="ChEBI" id="CHEBI:29105"/>
    </ligand>
</feature>
<feature type="binding site" evidence="7">
    <location>
        <position position="311"/>
    </location>
    <ligand>
        <name>Zn(2+)</name>
        <dbReference type="ChEBI" id="CHEBI:29105"/>
    </ligand>
</feature>
<keyword evidence="7" id="KW-0479">Metal-binding</keyword>
<dbReference type="AlphaFoldDB" id="A0A1T4WUJ4"/>
<dbReference type="PANTHER" id="PTHR46499">
    <property type="entry name" value="QUEUINE TRNA-RIBOSYLTRANSFERASE"/>
    <property type="match status" value="1"/>
</dbReference>
<evidence type="ECO:0000256" key="2">
    <source>
        <dbReference type="ARBA" id="ARBA00022679"/>
    </source>
</evidence>
<dbReference type="NCBIfam" id="TIGR00430">
    <property type="entry name" value="Q_tRNA_tgt"/>
    <property type="match status" value="1"/>
</dbReference>
<evidence type="ECO:0000256" key="5">
    <source>
        <dbReference type="ARBA" id="ARBA00022833"/>
    </source>
</evidence>
<organism evidence="9 10">
    <name type="scientific">Caloramator quimbayensis</name>
    <dbReference type="NCBI Taxonomy" id="1147123"/>
    <lineage>
        <taxon>Bacteria</taxon>
        <taxon>Bacillati</taxon>
        <taxon>Bacillota</taxon>
        <taxon>Clostridia</taxon>
        <taxon>Eubacteriales</taxon>
        <taxon>Clostridiaceae</taxon>
        <taxon>Caloramator</taxon>
    </lineage>
</organism>
<evidence type="ECO:0000256" key="1">
    <source>
        <dbReference type="ARBA" id="ARBA00022676"/>
    </source>
</evidence>
<keyword evidence="3 7" id="KW-0819">tRNA processing</keyword>
<keyword evidence="5 7" id="KW-0862">Zinc</keyword>
<feature type="active site" description="Proton acceptor" evidence="7">
    <location>
        <position position="94"/>
    </location>
</feature>
<dbReference type="GO" id="GO:0008616">
    <property type="term" value="P:tRNA queuosine(34) biosynthetic process"/>
    <property type="evidence" value="ECO:0007669"/>
    <property type="project" value="UniProtKB-UniRule"/>
</dbReference>
<dbReference type="InterPro" id="IPR002616">
    <property type="entry name" value="tRNA_ribo_trans-like"/>
</dbReference>
<dbReference type="GO" id="GO:0005829">
    <property type="term" value="C:cytosol"/>
    <property type="evidence" value="ECO:0007669"/>
    <property type="project" value="TreeGrafter"/>
</dbReference>
<feature type="binding site" evidence="7">
    <location>
        <begin position="94"/>
        <end position="98"/>
    </location>
    <ligand>
        <name>substrate</name>
    </ligand>
</feature>
<protein>
    <recommendedName>
        <fullName evidence="7">Queuine tRNA-ribosyltransferase</fullName>
        <ecNumber evidence="7">2.4.2.29</ecNumber>
    </recommendedName>
    <alternativeName>
        <fullName evidence="7">Guanine insertion enzyme</fullName>
    </alternativeName>
    <alternativeName>
        <fullName evidence="7">tRNA-guanine transglycosylase</fullName>
    </alternativeName>
</protein>
<accession>A0A1T4WUJ4</accession>
<sequence>MEAIRYELIKKDERTGARLGKLHTPHGTIDTPVFMPVGTQATVKAMTPDELKSIGAQIILSNTYHLYLRPGEKLVEKAGGLHNFMNWDRAILTDSGGFQVFSLSELRDIKEEGVTFKSHIDGSKHFISPEKAIEIENALGADIIMAFDECPPYPADYDYTKNSLYRTIRWAERCKKTHKNTEKQALFGIIQGGMFKDLRQEAVKEMIKLDFPGYSVGGLSIGEPKPIMYDVLDWTTPLMPEDKPRYLMGVGSPDCLIEGVIRGIDMFDCVLQTRIARNGTVFTSKGKLVVRNAEYAEDFRPLDEECDCYTCRNYSRAYIRHLLKAQEILGARLTTIHNLRFTIRLMEKIREAIMQDSLLEFRDEFYAKFGYNNN</sequence>
<keyword evidence="2 7" id="KW-0808">Transferase</keyword>
<comment type="similarity">
    <text evidence="7">Belongs to the queuine tRNA-ribosyltransferase family.</text>
</comment>
<dbReference type="NCBIfam" id="TIGR00449">
    <property type="entry name" value="tgt_general"/>
    <property type="match status" value="1"/>
</dbReference>
<dbReference type="Pfam" id="PF01702">
    <property type="entry name" value="TGT"/>
    <property type="match status" value="1"/>
</dbReference>
<dbReference type="OrthoDB" id="9805417at2"/>
<dbReference type="InterPro" id="IPR004803">
    <property type="entry name" value="TGT"/>
</dbReference>
<feature type="binding site" evidence="7">
    <location>
        <position position="218"/>
    </location>
    <ligand>
        <name>substrate</name>
    </ligand>
</feature>
<feature type="active site" description="Nucleophile" evidence="7">
    <location>
        <position position="268"/>
    </location>
</feature>
<evidence type="ECO:0000256" key="4">
    <source>
        <dbReference type="ARBA" id="ARBA00022785"/>
    </source>
</evidence>
<dbReference type="PANTHER" id="PTHR46499:SF1">
    <property type="entry name" value="QUEUINE TRNA-RIBOSYLTRANSFERASE"/>
    <property type="match status" value="1"/>
</dbReference>
<dbReference type="InterPro" id="IPR036511">
    <property type="entry name" value="TGT-like_sf"/>
</dbReference>
<feature type="binding site" evidence="7">
    <location>
        <position position="191"/>
    </location>
    <ligand>
        <name>substrate</name>
    </ligand>
</feature>
<evidence type="ECO:0000259" key="8">
    <source>
        <dbReference type="Pfam" id="PF01702"/>
    </source>
</evidence>
<reference evidence="10" key="1">
    <citation type="submission" date="2017-02" db="EMBL/GenBank/DDBJ databases">
        <authorList>
            <person name="Varghese N."/>
            <person name="Submissions S."/>
        </authorList>
    </citation>
    <scope>NUCLEOTIDE SEQUENCE [LARGE SCALE GENOMIC DNA]</scope>
    <source>
        <strain evidence="10">USBA 833</strain>
    </source>
</reference>
<dbReference type="HAMAP" id="MF_00168">
    <property type="entry name" value="Q_tRNA_Tgt"/>
    <property type="match status" value="1"/>
</dbReference>
<dbReference type="EC" id="2.4.2.29" evidence="7"/>
<evidence type="ECO:0000256" key="6">
    <source>
        <dbReference type="ARBA" id="ARBA00050112"/>
    </source>
</evidence>
<feature type="domain" description="tRNA-guanine(15) transglycosylase-like" evidence="8">
    <location>
        <begin position="15"/>
        <end position="369"/>
    </location>
</feature>
<evidence type="ECO:0000313" key="10">
    <source>
        <dbReference type="Proteomes" id="UP000190105"/>
    </source>
</evidence>
<dbReference type="SUPFAM" id="SSF51713">
    <property type="entry name" value="tRNA-guanine transglycosylase"/>
    <property type="match status" value="1"/>
</dbReference>
<comment type="cofactor">
    <cofactor evidence="7">
        <name>Zn(2+)</name>
        <dbReference type="ChEBI" id="CHEBI:29105"/>
    </cofactor>
    <text evidence="7">Binds 1 zinc ion per subunit.</text>
</comment>
<feature type="binding site" evidence="7">
    <location>
        <position position="148"/>
    </location>
    <ligand>
        <name>substrate</name>
    </ligand>
</feature>
<feature type="binding site" evidence="7">
    <location>
        <position position="306"/>
    </location>
    <ligand>
        <name>Zn(2+)</name>
        <dbReference type="ChEBI" id="CHEBI:29105"/>
    </ligand>
</feature>
<name>A0A1T4WUJ4_9CLOT</name>
<dbReference type="STRING" id="1147123.SAMN05443428_10410"/>
<evidence type="ECO:0000256" key="7">
    <source>
        <dbReference type="HAMAP-Rule" id="MF_00168"/>
    </source>
</evidence>
<feature type="binding site" evidence="7">
    <location>
        <position position="337"/>
    </location>
    <ligand>
        <name>Zn(2+)</name>
        <dbReference type="ChEBI" id="CHEBI:29105"/>
    </ligand>
</feature>
<comment type="subunit">
    <text evidence="7">Homodimer. Within each dimer, one monomer is responsible for RNA recognition and catalysis, while the other monomer binds to the replacement base PreQ1.</text>
</comment>
<evidence type="ECO:0000256" key="3">
    <source>
        <dbReference type="ARBA" id="ARBA00022694"/>
    </source>
</evidence>
<dbReference type="FunFam" id="3.20.20.105:FF:000001">
    <property type="entry name" value="Queuine tRNA-ribosyltransferase"/>
    <property type="match status" value="1"/>
</dbReference>
<dbReference type="EMBL" id="FUYH01000004">
    <property type="protein sequence ID" value="SKA81033.1"/>
    <property type="molecule type" value="Genomic_DNA"/>
</dbReference>
<keyword evidence="10" id="KW-1185">Reference proteome</keyword>
<feature type="region of interest" description="RNA binding; important for wobble base 34 recognition" evidence="7">
    <location>
        <begin position="273"/>
        <end position="277"/>
    </location>
</feature>
<evidence type="ECO:0000313" key="9">
    <source>
        <dbReference type="EMBL" id="SKA81033.1"/>
    </source>
</evidence>
<dbReference type="InterPro" id="IPR050076">
    <property type="entry name" value="ArchSynthase1/Queuine_TRR"/>
</dbReference>
<proteinExistence type="inferred from homology"/>
<dbReference type="GO" id="GO:0046872">
    <property type="term" value="F:metal ion binding"/>
    <property type="evidence" value="ECO:0007669"/>
    <property type="project" value="UniProtKB-KW"/>
</dbReference>
<comment type="catalytic activity">
    <reaction evidence="6 7">
        <text>7-aminomethyl-7-carbaguanine + guanosine(34) in tRNA = 7-aminomethyl-7-carbaguanosine(34) in tRNA + guanine</text>
        <dbReference type="Rhea" id="RHEA:24104"/>
        <dbReference type="Rhea" id="RHEA-COMP:10341"/>
        <dbReference type="Rhea" id="RHEA-COMP:10342"/>
        <dbReference type="ChEBI" id="CHEBI:16235"/>
        <dbReference type="ChEBI" id="CHEBI:58703"/>
        <dbReference type="ChEBI" id="CHEBI:74269"/>
        <dbReference type="ChEBI" id="CHEBI:82833"/>
        <dbReference type="EC" id="2.4.2.29"/>
    </reaction>
</comment>
<gene>
    <name evidence="7" type="primary">tgt</name>
    <name evidence="9" type="ORF">SAMN05443428_10410</name>
</gene>
<dbReference type="Gene3D" id="3.20.20.105">
    <property type="entry name" value="Queuine tRNA-ribosyltransferase-like"/>
    <property type="match status" value="1"/>
</dbReference>
<dbReference type="RefSeq" id="WP_078695647.1">
    <property type="nucleotide sequence ID" value="NZ_FUYH01000004.1"/>
</dbReference>